<name>W5TDE6_9NOCA</name>
<accession>W5TDE6</accession>
<dbReference type="eggNOG" id="COG3462">
    <property type="taxonomic scope" value="Bacteria"/>
</dbReference>
<reference evidence="2 3" key="1">
    <citation type="journal article" date="2014" name="Appl. Environ. Microbiol.">
        <title>Insights into the Microbial Degradation of Rubber and Gutta-Percha by Analysis of the Complete Genome of Nocardia nova SH22a.</title>
        <authorList>
            <person name="Luo Q."/>
            <person name="Hiessl S."/>
            <person name="Poehlein A."/>
            <person name="Daniel R."/>
            <person name="Steinbuchel A."/>
        </authorList>
    </citation>
    <scope>NUCLEOTIDE SEQUENCE [LARGE SCALE GENOMIC DNA]</scope>
    <source>
        <strain evidence="2">SH22a</strain>
    </source>
</reference>
<dbReference type="Proteomes" id="UP000019150">
    <property type="component" value="Chromosome"/>
</dbReference>
<proteinExistence type="predicted"/>
<dbReference type="STRING" id="1415166.NONO_c04480"/>
<dbReference type="RefSeq" id="WP_025346793.1">
    <property type="nucleotide sequence ID" value="NZ_CP006850.1"/>
</dbReference>
<dbReference type="EMBL" id="CP006850">
    <property type="protein sequence ID" value="AHH15261.1"/>
    <property type="molecule type" value="Genomic_DNA"/>
</dbReference>
<dbReference type="PATRIC" id="fig|1415166.3.peg.452"/>
<protein>
    <recommendedName>
        <fullName evidence="4">SHOCT domain-containing protein</fullName>
    </recommendedName>
</protein>
<keyword evidence="1" id="KW-0472">Membrane</keyword>
<dbReference type="OrthoDB" id="3748887at2"/>
<organism evidence="2 3">
    <name type="scientific">Nocardia nova SH22a</name>
    <dbReference type="NCBI Taxonomy" id="1415166"/>
    <lineage>
        <taxon>Bacteria</taxon>
        <taxon>Bacillati</taxon>
        <taxon>Actinomycetota</taxon>
        <taxon>Actinomycetes</taxon>
        <taxon>Mycobacteriales</taxon>
        <taxon>Nocardiaceae</taxon>
        <taxon>Nocardia</taxon>
    </lineage>
</organism>
<dbReference type="KEGG" id="nno:NONO_c04480"/>
<evidence type="ECO:0008006" key="4">
    <source>
        <dbReference type="Google" id="ProtNLM"/>
    </source>
</evidence>
<keyword evidence="3" id="KW-1185">Reference proteome</keyword>
<evidence type="ECO:0000313" key="3">
    <source>
        <dbReference type="Proteomes" id="UP000019150"/>
    </source>
</evidence>
<keyword evidence="1" id="KW-0812">Transmembrane</keyword>
<feature type="transmembrane region" description="Helical" evidence="1">
    <location>
        <begin position="24"/>
        <end position="44"/>
    </location>
</feature>
<dbReference type="AlphaFoldDB" id="W5TDE6"/>
<dbReference type="HOGENOM" id="CLU_2480236_0_0_11"/>
<gene>
    <name evidence="2" type="ORF">NONO_c04480</name>
</gene>
<sequence>MTSHLTAATTNLSADHYGWHPWPFFWVFPLLFWLVVITGLILLVRRSSLRDSGIGALRSSFARGEIGEEDYLSRLEVLRRTRRGARP</sequence>
<evidence type="ECO:0000256" key="1">
    <source>
        <dbReference type="SAM" id="Phobius"/>
    </source>
</evidence>
<keyword evidence="1" id="KW-1133">Transmembrane helix</keyword>
<evidence type="ECO:0000313" key="2">
    <source>
        <dbReference type="EMBL" id="AHH15261.1"/>
    </source>
</evidence>